<dbReference type="RefSeq" id="WP_271917028.1">
    <property type="nucleotide sequence ID" value="NZ_JAQNDO010000001.1"/>
</dbReference>
<protein>
    <recommendedName>
        <fullName evidence="3">Alkyl hydroperoxide reductase subunit C/ Thiol specific antioxidant domain-containing protein</fullName>
    </recommendedName>
</protein>
<keyword evidence="2" id="KW-1185">Reference proteome</keyword>
<evidence type="ECO:0008006" key="3">
    <source>
        <dbReference type="Google" id="ProtNLM"/>
    </source>
</evidence>
<reference evidence="1 2" key="1">
    <citation type="submission" date="2022-11" db="EMBL/GenBank/DDBJ databases">
        <title>Minimal conservation of predation-associated metabolite biosynthetic gene clusters underscores biosynthetic potential of Myxococcota including descriptions for ten novel species: Archangium lansinium sp. nov., Myxococcus landrumus sp. nov., Nannocystis bai.</title>
        <authorList>
            <person name="Ahearne A."/>
            <person name="Stevens C."/>
            <person name="Dowd S."/>
        </authorList>
    </citation>
    <scope>NUCLEOTIDE SEQUENCE [LARGE SCALE GENOMIC DNA]</scope>
    <source>
        <strain evidence="1 2">RJM3</strain>
    </source>
</reference>
<evidence type="ECO:0000313" key="2">
    <source>
        <dbReference type="Proteomes" id="UP001221411"/>
    </source>
</evidence>
<dbReference type="EMBL" id="JAQNDO010000001">
    <property type="protein sequence ID" value="MDC0741701.1"/>
    <property type="molecule type" value="Genomic_DNA"/>
</dbReference>
<evidence type="ECO:0000313" key="1">
    <source>
        <dbReference type="EMBL" id="MDC0741701.1"/>
    </source>
</evidence>
<gene>
    <name evidence="1" type="ORF">POL67_10115</name>
</gene>
<organism evidence="1 2">
    <name type="scientific">Polyangium mundeleinium</name>
    <dbReference type="NCBI Taxonomy" id="2995306"/>
    <lineage>
        <taxon>Bacteria</taxon>
        <taxon>Pseudomonadati</taxon>
        <taxon>Myxococcota</taxon>
        <taxon>Polyangia</taxon>
        <taxon>Polyangiales</taxon>
        <taxon>Polyangiaceae</taxon>
        <taxon>Polyangium</taxon>
    </lineage>
</organism>
<sequence>MTRTKKALIAVGALLLAGGAAFVGWMGPRNVIGMLRYDQREEGQLKVGEAAPDVEMVALAEGRREKLSAYIGDKPLVLIFGSFT</sequence>
<accession>A0ABT5ELX2</accession>
<dbReference type="Proteomes" id="UP001221411">
    <property type="component" value="Unassembled WGS sequence"/>
</dbReference>
<dbReference type="Gene3D" id="3.40.30.10">
    <property type="entry name" value="Glutaredoxin"/>
    <property type="match status" value="1"/>
</dbReference>
<comment type="caution">
    <text evidence="1">The sequence shown here is derived from an EMBL/GenBank/DDBJ whole genome shotgun (WGS) entry which is preliminary data.</text>
</comment>
<proteinExistence type="predicted"/>
<name>A0ABT5ELX2_9BACT</name>